<comment type="subcellular location">
    <subcellularLocation>
        <location evidence="3">Cytoplasm</location>
    </subcellularLocation>
</comment>
<dbReference type="PANTHER" id="PTHR13312">
    <property type="entry name" value="HIV-INDUCED PROTEIN-7-LIKE PROTEASE"/>
    <property type="match status" value="1"/>
</dbReference>
<feature type="compositionally biased region" description="Basic and acidic residues" evidence="4">
    <location>
        <begin position="685"/>
        <end position="699"/>
    </location>
</feature>
<evidence type="ECO:0000256" key="4">
    <source>
        <dbReference type="SAM" id="MobiDB-lite"/>
    </source>
</evidence>
<accession>A0A819NHI4</accession>
<dbReference type="GO" id="GO:0004843">
    <property type="term" value="F:cysteine-type deubiquitinase activity"/>
    <property type="evidence" value="ECO:0007669"/>
    <property type="project" value="UniProtKB-UniRule"/>
</dbReference>
<organism evidence="7 8">
    <name type="scientific">Adineta steineri</name>
    <dbReference type="NCBI Taxonomy" id="433720"/>
    <lineage>
        <taxon>Eukaryota</taxon>
        <taxon>Metazoa</taxon>
        <taxon>Spiralia</taxon>
        <taxon>Gnathifera</taxon>
        <taxon>Rotifera</taxon>
        <taxon>Eurotatoria</taxon>
        <taxon>Bdelloidea</taxon>
        <taxon>Adinetida</taxon>
        <taxon>Adinetidae</taxon>
        <taxon>Adineta</taxon>
    </lineage>
</organism>
<dbReference type="PROSITE" id="PS50802">
    <property type="entry name" value="OTU"/>
    <property type="match status" value="1"/>
</dbReference>
<dbReference type="Pfam" id="PF02338">
    <property type="entry name" value="OTU"/>
    <property type="match status" value="1"/>
</dbReference>
<dbReference type="InterPro" id="IPR003323">
    <property type="entry name" value="OTU_dom"/>
</dbReference>
<dbReference type="SUPFAM" id="SSF54001">
    <property type="entry name" value="Cysteine proteinases"/>
    <property type="match status" value="1"/>
</dbReference>
<dbReference type="GO" id="GO:0016579">
    <property type="term" value="P:protein deubiquitination"/>
    <property type="evidence" value="ECO:0007669"/>
    <property type="project" value="TreeGrafter"/>
</dbReference>
<comment type="function">
    <text evidence="3">Hydrolase that can remove conjugated ubiquitin from proteins and may therefore play an important regulatory role at the level of protein turnover by preventing degradation.</text>
</comment>
<proteinExistence type="predicted"/>
<dbReference type="GO" id="GO:0005634">
    <property type="term" value="C:nucleus"/>
    <property type="evidence" value="ECO:0007669"/>
    <property type="project" value="TreeGrafter"/>
</dbReference>
<dbReference type="GO" id="GO:0036503">
    <property type="term" value="P:ERAD pathway"/>
    <property type="evidence" value="ECO:0007669"/>
    <property type="project" value="TreeGrafter"/>
</dbReference>
<keyword evidence="3" id="KW-0963">Cytoplasm</keyword>
<dbReference type="CDD" id="cd22744">
    <property type="entry name" value="OTU"/>
    <property type="match status" value="1"/>
</dbReference>
<feature type="domain" description="OTU" evidence="5">
    <location>
        <begin position="253"/>
        <end position="384"/>
    </location>
</feature>
<name>A0A819NHI4_9BILA</name>
<sequence length="988" mass="114311">MTSNISTETHEFGLSNRSDFYTCFVLGTDVNIDSKTAYKLVQDIISCRTKQTADTLPKNINEENKTIVRKPRLCKTNNATVTEDEIEILCLLTKTRLCIIYVTKHNEITSSIRVQYYGNDYKESIYLVYDDTQQQYRSLYLYNKTDPSGEKIAILPSYNETINILLRKFFINHVDVQLDDELQTTANEVLHQGQLECGELSNIIDMDTGVNTSTEQGITDNDEYSTMSATTTTTDNQISSNVTTNISETTYTLHRKEVPGDGSCLYWSFRYTMSLLWLTVQDLRNQVADHIFNMDIDDIQLQSGADRQDYCDKIKSGAWGDYRELIALSEMYDIRIKVVNLRKDLQPNLSIKPIDIGKDGKLYTKCIYVIYDKAVPHYEPLYLRDMNNLQNEITTFGLDDTHVDDLLPDFIKRQIDSNHLSKGMIFTDHMLDEFFHMLDSTVSKTNSFNANEQYASANNIISTMQNIVSSKTHEFCIGELPGDDQSLYASVIFQFDRSKMVNVKCLRKNVADVILSHTDTDGIHVPLGLDYDDRKDYCRKVEEGIISGSEPERNGLSYLYPDTLFCIISKPNMNNNAPCIDIYVKDISSYKKCIIILYDEDNNIYLPLYLHNKINDEEEKTNFKYDDTVKNLLREFIQNKLEYCGYVNFDSEKDNHAMDSPLHIENESDDLSEIINDTFIKNKSKEQNMKKRKAPEKSRSLISSRPLPPNDQISRFHKINDIENIATLVQTDMFSFNAPTFTNIMEEQQRQIEDLSPTLSRNASVAAFCEYMTLKPHPRKKFRARALSDYVPKSETKRNGKKAEPRKPSYFSSCDNQRYLTLLIPTMYLFADLRRVWVEIALVTRTINGCIYFNPLFEFYPYNKKGAYGIPCNPMFIKLEDDKTYPLTKYTDELQKLKLKLVVIMLTNAELVKKQPLKVFKLVSSNAQTQDTEHRAHDKLKNDFQLNDVCFAITLWIQESIDKEHQRRPDIQYISPASTQDKKVKLYE</sequence>
<dbReference type="GO" id="GO:0005829">
    <property type="term" value="C:cytosol"/>
    <property type="evidence" value="ECO:0007669"/>
    <property type="project" value="TreeGrafter"/>
</dbReference>
<keyword evidence="3" id="KW-0788">Thiol protease</keyword>
<evidence type="ECO:0000256" key="1">
    <source>
        <dbReference type="ARBA" id="ARBA00000707"/>
    </source>
</evidence>
<dbReference type="Gene3D" id="3.90.70.80">
    <property type="match status" value="2"/>
</dbReference>
<evidence type="ECO:0000256" key="2">
    <source>
        <dbReference type="ARBA" id="ARBA00022801"/>
    </source>
</evidence>
<reference evidence="7" key="1">
    <citation type="submission" date="2021-02" db="EMBL/GenBank/DDBJ databases">
        <authorList>
            <person name="Nowell W R."/>
        </authorList>
    </citation>
    <scope>NUCLEOTIDE SEQUENCE</scope>
</reference>
<evidence type="ECO:0000313" key="8">
    <source>
        <dbReference type="Proteomes" id="UP000663868"/>
    </source>
</evidence>
<evidence type="ECO:0000313" key="6">
    <source>
        <dbReference type="EMBL" id="CAF1009871.1"/>
    </source>
</evidence>
<dbReference type="EMBL" id="CAJOBB010002755">
    <property type="protein sequence ID" value="CAF3995988.1"/>
    <property type="molecule type" value="Genomic_DNA"/>
</dbReference>
<dbReference type="Proteomes" id="UP000663860">
    <property type="component" value="Unassembled WGS sequence"/>
</dbReference>
<dbReference type="AlphaFoldDB" id="A0A819NHI4"/>
<dbReference type="Proteomes" id="UP000663868">
    <property type="component" value="Unassembled WGS sequence"/>
</dbReference>
<protein>
    <recommendedName>
        <fullName evidence="3">Ubiquitin thioesterase OTU</fullName>
        <ecNumber evidence="3">3.4.19.12</ecNumber>
    </recommendedName>
</protein>
<dbReference type="PANTHER" id="PTHR13312:SF0">
    <property type="entry name" value="UBIQUITIN THIOESTERASE OTU1"/>
    <property type="match status" value="1"/>
</dbReference>
<dbReference type="EMBL" id="CAJNOE010000172">
    <property type="protein sequence ID" value="CAF1009871.1"/>
    <property type="molecule type" value="Genomic_DNA"/>
</dbReference>
<feature type="region of interest" description="Disordered" evidence="4">
    <location>
        <begin position="685"/>
        <end position="710"/>
    </location>
</feature>
<dbReference type="EC" id="3.4.19.12" evidence="3"/>
<evidence type="ECO:0000256" key="3">
    <source>
        <dbReference type="RuleBase" id="RU367104"/>
    </source>
</evidence>
<gene>
    <name evidence="6" type="ORF">IZO911_LOCUS18118</name>
    <name evidence="7" type="ORF">KXQ929_LOCUS28191</name>
</gene>
<keyword evidence="2 3" id="KW-0378">Hydrolase</keyword>
<evidence type="ECO:0000259" key="5">
    <source>
        <dbReference type="PROSITE" id="PS50802"/>
    </source>
</evidence>
<evidence type="ECO:0000313" key="7">
    <source>
        <dbReference type="EMBL" id="CAF3995988.1"/>
    </source>
</evidence>
<keyword evidence="3" id="KW-0833">Ubl conjugation pathway</keyword>
<keyword evidence="3" id="KW-0645">Protease</keyword>
<comment type="caution">
    <text evidence="7">The sequence shown here is derived from an EMBL/GenBank/DDBJ whole genome shotgun (WGS) entry which is preliminary data.</text>
</comment>
<dbReference type="InterPro" id="IPR038765">
    <property type="entry name" value="Papain-like_cys_pep_sf"/>
</dbReference>
<dbReference type="GO" id="GO:0030968">
    <property type="term" value="P:endoplasmic reticulum unfolded protein response"/>
    <property type="evidence" value="ECO:0007669"/>
    <property type="project" value="TreeGrafter"/>
</dbReference>
<comment type="catalytic activity">
    <reaction evidence="1 3">
        <text>Thiol-dependent hydrolysis of ester, thioester, amide, peptide and isopeptide bonds formed by the C-terminal Gly of ubiquitin (a 76-residue protein attached to proteins as an intracellular targeting signal).</text>
        <dbReference type="EC" id="3.4.19.12"/>
    </reaction>
</comment>